<dbReference type="SUPFAM" id="SSF53323">
    <property type="entry name" value="Pyruvate-ferredoxin oxidoreductase, PFOR, domain III"/>
    <property type="match status" value="1"/>
</dbReference>
<organism evidence="3 4">
    <name type="scientific">candidate division MSBL1 archaeon SCGC-AAA259J03</name>
    <dbReference type="NCBI Taxonomy" id="1698269"/>
    <lineage>
        <taxon>Archaea</taxon>
        <taxon>Methanobacteriati</taxon>
        <taxon>Methanobacteriota</taxon>
        <taxon>candidate division MSBL1</taxon>
    </lineage>
</organism>
<dbReference type="PANTHER" id="PTHR42730:SF1">
    <property type="entry name" value="2-OXOGLUTARATE SYNTHASE SUBUNIT KORC"/>
    <property type="match status" value="1"/>
</dbReference>
<comment type="caution">
    <text evidence="3">The sequence shown here is derived from an EMBL/GenBank/DDBJ whole genome shotgun (WGS) entry which is preliminary data.</text>
</comment>
<dbReference type="InterPro" id="IPR002869">
    <property type="entry name" value="Pyrv_flavodox_OxRed_cen"/>
</dbReference>
<name>A0A656YW03_9EURY</name>
<evidence type="ECO:0000259" key="2">
    <source>
        <dbReference type="Pfam" id="PF01558"/>
    </source>
</evidence>
<evidence type="ECO:0000256" key="1">
    <source>
        <dbReference type="ARBA" id="ARBA00023002"/>
    </source>
</evidence>
<dbReference type="Proteomes" id="UP000070257">
    <property type="component" value="Unassembled WGS sequence"/>
</dbReference>
<dbReference type="PANTHER" id="PTHR42730">
    <property type="entry name" value="2-OXOGLUTARATE SYNTHASE SUBUNIT KORC"/>
    <property type="match status" value="1"/>
</dbReference>
<protein>
    <recommendedName>
        <fullName evidence="2">Pyruvate/ketoisovalerate oxidoreductase catalytic domain-containing protein</fullName>
    </recommendedName>
</protein>
<dbReference type="InterPro" id="IPR019752">
    <property type="entry name" value="Pyrv/ketoisovalerate_OxRed_cat"/>
</dbReference>
<keyword evidence="4" id="KW-1185">Reference proteome</keyword>
<dbReference type="AlphaFoldDB" id="A0A656YW03"/>
<evidence type="ECO:0000313" key="3">
    <source>
        <dbReference type="EMBL" id="KXA97707.1"/>
    </source>
</evidence>
<dbReference type="EMBL" id="LHXT01000044">
    <property type="protein sequence ID" value="KXA97707.1"/>
    <property type="molecule type" value="Genomic_DNA"/>
</dbReference>
<sequence>MLAGEILGAAAVLYDGLNSVQTETYGAAARGSLAYSDVIISDETIDYTRIEDPDILIVLDEVAYEKFGKNASTDCVIIYDPKTVKIEKGRPNHYEVPSLEISRENLEHEEAANIIMLGATVAITGIVSKEAVKKATLERVPEGTEGLNKLALEKGFEAGKKQLDKNGKEEN</sequence>
<dbReference type="GO" id="GO:0016903">
    <property type="term" value="F:oxidoreductase activity, acting on the aldehyde or oxo group of donors"/>
    <property type="evidence" value="ECO:0007669"/>
    <property type="project" value="InterPro"/>
</dbReference>
<keyword evidence="1" id="KW-0560">Oxidoreductase</keyword>
<gene>
    <name evidence="3" type="ORF">AKJ39_03030</name>
</gene>
<dbReference type="InterPro" id="IPR052554">
    <property type="entry name" value="2-oxoglutarate_synth_KorC"/>
</dbReference>
<proteinExistence type="predicted"/>
<feature type="domain" description="Pyruvate/ketoisovalerate oxidoreductase catalytic" evidence="2">
    <location>
        <begin position="2"/>
        <end position="157"/>
    </location>
</feature>
<evidence type="ECO:0000313" key="4">
    <source>
        <dbReference type="Proteomes" id="UP000070257"/>
    </source>
</evidence>
<reference evidence="3 4" key="1">
    <citation type="journal article" date="2016" name="Sci. Rep.">
        <title>Metabolic traits of an uncultured archaeal lineage -MSBL1- from brine pools of the Red Sea.</title>
        <authorList>
            <person name="Mwirichia R."/>
            <person name="Alam I."/>
            <person name="Rashid M."/>
            <person name="Vinu M."/>
            <person name="Ba-Alawi W."/>
            <person name="Anthony Kamau A."/>
            <person name="Kamanda Ngugi D."/>
            <person name="Goker M."/>
            <person name="Klenk H.P."/>
            <person name="Bajic V."/>
            <person name="Stingl U."/>
        </authorList>
    </citation>
    <scope>NUCLEOTIDE SEQUENCE [LARGE SCALE GENOMIC DNA]</scope>
    <source>
        <strain evidence="3">SCGC-AAA259J03</strain>
    </source>
</reference>
<dbReference type="Pfam" id="PF01558">
    <property type="entry name" value="POR"/>
    <property type="match status" value="1"/>
</dbReference>
<dbReference type="Gene3D" id="3.40.920.10">
    <property type="entry name" value="Pyruvate-ferredoxin oxidoreductase, PFOR, domain III"/>
    <property type="match status" value="1"/>
</dbReference>
<accession>A0A656YW03</accession>